<evidence type="ECO:0000259" key="7">
    <source>
        <dbReference type="PROSITE" id="PS50071"/>
    </source>
</evidence>
<dbReference type="GO" id="GO:0000981">
    <property type="term" value="F:DNA-binding transcription factor activity, RNA polymerase II-specific"/>
    <property type="evidence" value="ECO:0007669"/>
    <property type="project" value="InterPro"/>
</dbReference>
<dbReference type="PROSITE" id="PS50071">
    <property type="entry name" value="HOMEOBOX_2"/>
    <property type="match status" value="1"/>
</dbReference>
<feature type="region of interest" description="Disordered" evidence="6">
    <location>
        <begin position="256"/>
        <end position="301"/>
    </location>
</feature>
<dbReference type="Gene3D" id="1.10.10.60">
    <property type="entry name" value="Homeodomain-like"/>
    <property type="match status" value="1"/>
</dbReference>
<feature type="region of interest" description="Disordered" evidence="6">
    <location>
        <begin position="1"/>
        <end position="22"/>
    </location>
</feature>
<accession>A0AAD5S432</accession>
<proteinExistence type="predicted"/>
<gene>
    <name evidence="8" type="ORF">HK097_001749</name>
</gene>
<feature type="compositionally biased region" description="Low complexity" evidence="6">
    <location>
        <begin position="280"/>
        <end position="301"/>
    </location>
</feature>
<comment type="subcellular location">
    <subcellularLocation>
        <location evidence="4 5">Nucleus</location>
    </subcellularLocation>
</comment>
<feature type="DNA-binding region" description="Homeobox" evidence="4">
    <location>
        <begin position="176"/>
        <end position="235"/>
    </location>
</feature>
<comment type="caution">
    <text evidence="8">The sequence shown here is derived from an EMBL/GenBank/DDBJ whole genome shotgun (WGS) entry which is preliminary data.</text>
</comment>
<evidence type="ECO:0000256" key="2">
    <source>
        <dbReference type="ARBA" id="ARBA00023155"/>
    </source>
</evidence>
<feature type="compositionally biased region" description="Acidic residues" evidence="6">
    <location>
        <begin position="267"/>
        <end position="276"/>
    </location>
</feature>
<dbReference type="SMART" id="SM00389">
    <property type="entry name" value="HOX"/>
    <property type="match status" value="1"/>
</dbReference>
<keyword evidence="2 4" id="KW-0371">Homeobox</keyword>
<dbReference type="PANTHER" id="PTHR24324">
    <property type="entry name" value="HOMEOBOX PROTEIN HHEX"/>
    <property type="match status" value="1"/>
</dbReference>
<evidence type="ECO:0000256" key="4">
    <source>
        <dbReference type="PROSITE-ProRule" id="PRU00108"/>
    </source>
</evidence>
<protein>
    <recommendedName>
        <fullName evidence="7">Homeobox domain-containing protein</fullName>
    </recommendedName>
</protein>
<dbReference type="Pfam" id="PF00046">
    <property type="entry name" value="Homeodomain"/>
    <property type="match status" value="1"/>
</dbReference>
<evidence type="ECO:0000256" key="6">
    <source>
        <dbReference type="SAM" id="MobiDB-lite"/>
    </source>
</evidence>
<organism evidence="8 9">
    <name type="scientific">Rhizophlyctis rosea</name>
    <dbReference type="NCBI Taxonomy" id="64517"/>
    <lineage>
        <taxon>Eukaryota</taxon>
        <taxon>Fungi</taxon>
        <taxon>Fungi incertae sedis</taxon>
        <taxon>Chytridiomycota</taxon>
        <taxon>Chytridiomycota incertae sedis</taxon>
        <taxon>Chytridiomycetes</taxon>
        <taxon>Rhizophlyctidales</taxon>
        <taxon>Rhizophlyctidaceae</taxon>
        <taxon>Rhizophlyctis</taxon>
    </lineage>
</organism>
<dbReference type="InterPro" id="IPR001356">
    <property type="entry name" value="HD"/>
</dbReference>
<dbReference type="EMBL" id="JADGJD010001358">
    <property type="protein sequence ID" value="KAJ3043374.1"/>
    <property type="molecule type" value="Genomic_DNA"/>
</dbReference>
<evidence type="ECO:0000256" key="1">
    <source>
        <dbReference type="ARBA" id="ARBA00023125"/>
    </source>
</evidence>
<dbReference type="CDD" id="cd00086">
    <property type="entry name" value="homeodomain"/>
    <property type="match status" value="1"/>
</dbReference>
<evidence type="ECO:0000256" key="3">
    <source>
        <dbReference type="ARBA" id="ARBA00023242"/>
    </source>
</evidence>
<dbReference type="InterPro" id="IPR017970">
    <property type="entry name" value="Homeobox_CS"/>
</dbReference>
<dbReference type="GO" id="GO:0000978">
    <property type="term" value="F:RNA polymerase II cis-regulatory region sequence-specific DNA binding"/>
    <property type="evidence" value="ECO:0007669"/>
    <property type="project" value="TreeGrafter"/>
</dbReference>
<dbReference type="AlphaFoldDB" id="A0AAD5S432"/>
<keyword evidence="3 4" id="KW-0539">Nucleus</keyword>
<dbReference type="InterPro" id="IPR051000">
    <property type="entry name" value="Homeobox_DNA-bind_prot"/>
</dbReference>
<dbReference type="SUPFAM" id="SSF46689">
    <property type="entry name" value="Homeodomain-like"/>
    <property type="match status" value="1"/>
</dbReference>
<evidence type="ECO:0000313" key="9">
    <source>
        <dbReference type="Proteomes" id="UP001212841"/>
    </source>
</evidence>
<evidence type="ECO:0000256" key="5">
    <source>
        <dbReference type="RuleBase" id="RU000682"/>
    </source>
</evidence>
<feature type="region of interest" description="Disordered" evidence="6">
    <location>
        <begin position="96"/>
        <end position="128"/>
    </location>
</feature>
<evidence type="ECO:0000313" key="8">
    <source>
        <dbReference type="EMBL" id="KAJ3043374.1"/>
    </source>
</evidence>
<dbReference type="PROSITE" id="PS00027">
    <property type="entry name" value="HOMEOBOX_1"/>
    <property type="match status" value="1"/>
</dbReference>
<dbReference type="GO" id="GO:0005634">
    <property type="term" value="C:nucleus"/>
    <property type="evidence" value="ECO:0007669"/>
    <property type="project" value="UniProtKB-SubCell"/>
</dbReference>
<feature type="region of interest" description="Disordered" evidence="6">
    <location>
        <begin position="143"/>
        <end position="182"/>
    </location>
</feature>
<feature type="domain" description="Homeobox" evidence="7">
    <location>
        <begin position="174"/>
        <end position="234"/>
    </location>
</feature>
<feature type="compositionally biased region" description="Polar residues" evidence="6">
    <location>
        <begin position="154"/>
        <end position="170"/>
    </location>
</feature>
<dbReference type="Proteomes" id="UP001212841">
    <property type="component" value="Unassembled WGS sequence"/>
</dbReference>
<sequence>MFSVETLSKPGAMNVDASAGRRRPSKMDINFLVSLEHPQIDECECASTSRRDSACCLPSPTSTHSSPTVIGRAAPMCVSPSTLPAPNVHTLFHSPPATPATACTPHTPESPFRLPPPVTSPMQRRPSNFDFSVNAKQWQEVPILPPTPARSPVLSASETNNSSRATSEQPPANIPAKPKRRRATPQQLLVLNQVFKQTFFPSTELRLRLARQLSMTPRAVQIWFQNKRQGWRTRHGTAAYPPRNSTANLQKVEGILSSDDRDSSSSSDEDDMEVDENTYTSKHSSISAPSISSPFSSSTHSLPIPPAAETYTPTYTHHYILSTTSYPFAPASCPPTFQQEWQQHHRRSETPCSDCSQCGISPSPSPGPYRSFPYQC</sequence>
<keyword evidence="9" id="KW-1185">Reference proteome</keyword>
<keyword evidence="1 4" id="KW-0238">DNA-binding</keyword>
<dbReference type="GO" id="GO:0030154">
    <property type="term" value="P:cell differentiation"/>
    <property type="evidence" value="ECO:0007669"/>
    <property type="project" value="TreeGrafter"/>
</dbReference>
<dbReference type="InterPro" id="IPR009057">
    <property type="entry name" value="Homeodomain-like_sf"/>
</dbReference>
<name>A0AAD5S432_9FUNG</name>
<reference evidence="8" key="1">
    <citation type="submission" date="2020-05" db="EMBL/GenBank/DDBJ databases">
        <title>Phylogenomic resolution of chytrid fungi.</title>
        <authorList>
            <person name="Stajich J.E."/>
            <person name="Amses K."/>
            <person name="Simmons R."/>
            <person name="Seto K."/>
            <person name="Myers J."/>
            <person name="Bonds A."/>
            <person name="Quandt C.A."/>
            <person name="Barry K."/>
            <person name="Liu P."/>
            <person name="Grigoriev I."/>
            <person name="Longcore J.E."/>
            <person name="James T.Y."/>
        </authorList>
    </citation>
    <scope>NUCLEOTIDE SEQUENCE</scope>
    <source>
        <strain evidence="8">JEL0318</strain>
    </source>
</reference>
<dbReference type="PANTHER" id="PTHR24324:SF9">
    <property type="entry name" value="HOMEOBOX DOMAIN-CONTAINING PROTEIN"/>
    <property type="match status" value="1"/>
</dbReference>